<dbReference type="PATRIC" id="fig|1262449.3.peg.3405"/>
<dbReference type="RefSeq" id="WP_003447254.1">
    <property type="nucleotide sequence ID" value="NZ_ANZB01000014.1"/>
</dbReference>
<evidence type="ECO:0000313" key="4">
    <source>
        <dbReference type="Proteomes" id="UP000028042"/>
    </source>
</evidence>
<reference evidence="3" key="2">
    <citation type="submission" date="2015-10" db="EMBL/GenBank/DDBJ databases">
        <title>Improved Draft Genome Sequence of Clostridium pasteurianum Strain ATCC 6013 (DSM 525) Using a Hybrid Next-Generation Sequencing Approach.</title>
        <authorList>
            <person name="Pyne M.E."/>
            <person name="Utturkar S.M."/>
            <person name="Brown S.D."/>
            <person name="Moo-Young M."/>
            <person name="Chung D.A."/>
            <person name="Chou P.C."/>
        </authorList>
    </citation>
    <scope>NUCLEOTIDE SEQUENCE</scope>
    <source>
        <strain evidence="3">ATCC 6013</strain>
    </source>
</reference>
<organism evidence="2 5">
    <name type="scientific">Clostridium pasteurianum DSM 525 = ATCC 6013</name>
    <dbReference type="NCBI Taxonomy" id="1262449"/>
    <lineage>
        <taxon>Bacteria</taxon>
        <taxon>Bacillati</taxon>
        <taxon>Bacillota</taxon>
        <taxon>Clostridia</taxon>
        <taxon>Eubacteriales</taxon>
        <taxon>Clostridiaceae</taxon>
        <taxon>Clostridium</taxon>
    </lineage>
</organism>
<sequence length="140" mass="16014">MFKRSLITVLFLLFMLNTVSTAYAEVKDSRGYTSTKNDAVVMEKLVQFRISIEDFLKERLGFAEEDIQKSKDSGKNAFDLAKRNGITEKQLKDSIIEVKCKKVDEVLNKGIITEKMADVMKNIIKSKTEKWNGSFNTISF</sequence>
<dbReference type="GeneID" id="93073686"/>
<evidence type="ECO:0008006" key="6">
    <source>
        <dbReference type="Google" id="ProtNLM"/>
    </source>
</evidence>
<dbReference type="KEGG" id="cpat:CLPA_c15130"/>
<reference evidence="3 4" key="3">
    <citation type="journal article" name="Genome Announc.">
        <title>Improved Draft Genome Sequence of Clostridium pasteurianum Strain ATCC 6013 (DSM 525) Using a Hybrid Next-Generation Sequencing Approach.</title>
        <authorList>
            <person name="Pyne M.E."/>
            <person name="Utturkar S."/>
            <person name="Brown S.D."/>
            <person name="Moo-Young M."/>
            <person name="Chung D.A."/>
            <person name="Chou C.P."/>
        </authorList>
    </citation>
    <scope>NUCLEOTIDE SEQUENCE [LARGE SCALE GENOMIC DNA]</scope>
    <source>
        <strain evidence="3 4">ATCC 6013</strain>
    </source>
</reference>
<evidence type="ECO:0000313" key="3">
    <source>
        <dbReference type="EMBL" id="KRU12417.1"/>
    </source>
</evidence>
<evidence type="ECO:0000313" key="2">
    <source>
        <dbReference type="EMBL" id="AJA51576.1"/>
    </source>
</evidence>
<proteinExistence type="predicted"/>
<reference evidence="2 5" key="1">
    <citation type="journal article" date="2015" name="Genome Announc.">
        <title>Complete Genome Sequence of the Nitrogen-Fixing and Solvent-Producing Clostridium pasteurianum DSM 525.</title>
        <authorList>
            <person name="Poehlein A."/>
            <person name="Grosse-Honebrink A."/>
            <person name="Zhang Y."/>
            <person name="Minton N.P."/>
            <person name="Daniel R."/>
        </authorList>
    </citation>
    <scope>NUCLEOTIDE SEQUENCE [LARGE SCALE GENOMIC DNA]</scope>
    <source>
        <strain evidence="2">DSM 525</strain>
        <strain evidence="5">DSM 525 / ATCC 6013</strain>
    </source>
</reference>
<feature type="signal peptide" evidence="1">
    <location>
        <begin position="1"/>
        <end position="24"/>
    </location>
</feature>
<keyword evidence="5" id="KW-1185">Reference proteome</keyword>
<accession>A0A0H3J6N3</accession>
<keyword evidence="1" id="KW-0732">Signal</keyword>
<gene>
    <name evidence="2" type="ORF">CLPA_c15130</name>
    <name evidence="3" type="ORF">CP6013_01664</name>
</gene>
<dbReference type="EMBL" id="CP009268">
    <property type="protein sequence ID" value="AJA51576.1"/>
    <property type="molecule type" value="Genomic_DNA"/>
</dbReference>
<evidence type="ECO:0000313" key="5">
    <source>
        <dbReference type="Proteomes" id="UP000030905"/>
    </source>
</evidence>
<dbReference type="Proteomes" id="UP000030905">
    <property type="component" value="Chromosome"/>
</dbReference>
<dbReference type="EMBL" id="JPGY02000001">
    <property type="protein sequence ID" value="KRU12417.1"/>
    <property type="molecule type" value="Genomic_DNA"/>
</dbReference>
<dbReference type="KEGG" id="cpae:CPAST_c15130"/>
<feature type="chain" id="PRO_5035991393" description="DUF2680 domain-containing protein" evidence="1">
    <location>
        <begin position="25"/>
        <end position="140"/>
    </location>
</feature>
<name>A0A0H3J6N3_CLOPA</name>
<protein>
    <recommendedName>
        <fullName evidence="6">DUF2680 domain-containing protein</fullName>
    </recommendedName>
</protein>
<dbReference type="Proteomes" id="UP000028042">
    <property type="component" value="Unassembled WGS sequence"/>
</dbReference>
<evidence type="ECO:0000256" key="1">
    <source>
        <dbReference type="SAM" id="SignalP"/>
    </source>
</evidence>
<dbReference type="AlphaFoldDB" id="A0A0H3J6N3"/>